<dbReference type="InterPro" id="IPR017475">
    <property type="entry name" value="EPS_sugar_tfrase"/>
</dbReference>
<evidence type="ECO:0000256" key="5">
    <source>
        <dbReference type="ARBA" id="ARBA00022989"/>
    </source>
</evidence>
<keyword evidence="5 7" id="KW-1133">Transmembrane helix</keyword>
<dbReference type="InterPro" id="IPR003362">
    <property type="entry name" value="Bact_transf"/>
</dbReference>
<evidence type="ECO:0000313" key="9">
    <source>
        <dbReference type="EMBL" id="GAA1745055.1"/>
    </source>
</evidence>
<evidence type="ECO:0000256" key="6">
    <source>
        <dbReference type="ARBA" id="ARBA00023136"/>
    </source>
</evidence>
<evidence type="ECO:0000259" key="8">
    <source>
        <dbReference type="Pfam" id="PF02397"/>
    </source>
</evidence>
<feature type="transmembrane region" description="Helical" evidence="7">
    <location>
        <begin position="145"/>
        <end position="166"/>
    </location>
</feature>
<feature type="domain" description="Bacterial sugar transferase" evidence="8">
    <location>
        <begin position="320"/>
        <end position="508"/>
    </location>
</feature>
<evidence type="ECO:0000256" key="2">
    <source>
        <dbReference type="ARBA" id="ARBA00006464"/>
    </source>
</evidence>
<reference evidence="10" key="1">
    <citation type="journal article" date="2019" name="Int. J. Syst. Evol. Microbiol.">
        <title>The Global Catalogue of Microorganisms (GCM) 10K type strain sequencing project: providing services to taxonomists for standard genome sequencing and annotation.</title>
        <authorList>
            <consortium name="The Broad Institute Genomics Platform"/>
            <consortium name="The Broad Institute Genome Sequencing Center for Infectious Disease"/>
            <person name="Wu L."/>
            <person name="Ma J."/>
        </authorList>
    </citation>
    <scope>NUCLEOTIDE SEQUENCE [LARGE SCALE GENOMIC DNA]</scope>
    <source>
        <strain evidence="10">JCM 13518</strain>
    </source>
</reference>
<evidence type="ECO:0000256" key="4">
    <source>
        <dbReference type="ARBA" id="ARBA00022692"/>
    </source>
</evidence>
<comment type="subcellular location">
    <subcellularLocation>
        <location evidence="1">Membrane</location>
        <topology evidence="1">Multi-pass membrane protein</topology>
    </subcellularLocation>
</comment>
<sequence>MPSGVKTFAVQALDSQAVASSAGPDGGDPVVEVTSTRARWHGTYARTLFLTDVIAVVAAGLLSAGLRFGFDQSSVTTNGPLSLSYWSFGTALAAGWVIALQVYRTRDSYVIGEGVEEYRRIVRASVMYFGWVAIVSLVLKLDASRLYLAITFPLGLFGLLLGRKVWRAWLRRQRRHGEMVSNTLIVGGIRSAAEIVGHLERAHNAGIRVAGVWVPDRAAGEGERIERQGHSIRVFGEDARLHDVLRTTRAELVVVTDTEHLGHAGLKDLIWELEGLDIDLMLSPNVVDVSGSRIQLGTVARLPFLTVGKPTYGAAAAWPKKAFDRLGAAVIITLLAPVLLGCALAVKLTSRGPVLYGQERIGLDGQPFHMMKFRSMRVDADESLARLLAEQGKEHGPLAKLEDDPRITRAGRVLRRYSLDELPQLFNVLRGTMSLVGPRPQRQFEVERYDATAHRRLRVLPGMTGLWQVSGRSDLSWDDAVRLDTYYVENWSLVGDVLILWRTIRAVTRPDGAY</sequence>
<dbReference type="GO" id="GO:0016740">
    <property type="term" value="F:transferase activity"/>
    <property type="evidence" value="ECO:0007669"/>
    <property type="project" value="UniProtKB-KW"/>
</dbReference>
<keyword evidence="3 9" id="KW-0808">Transferase</keyword>
<keyword evidence="10" id="KW-1185">Reference proteome</keyword>
<comment type="similarity">
    <text evidence="2">Belongs to the bacterial sugar transferase family.</text>
</comment>
<dbReference type="Proteomes" id="UP001501057">
    <property type="component" value="Unassembled WGS sequence"/>
</dbReference>
<proteinExistence type="inferred from homology"/>
<dbReference type="EMBL" id="BAAAME010000004">
    <property type="protein sequence ID" value="GAA1745055.1"/>
    <property type="molecule type" value="Genomic_DNA"/>
</dbReference>
<dbReference type="PANTHER" id="PTHR30576:SF10">
    <property type="entry name" value="SLL5057 PROTEIN"/>
    <property type="match status" value="1"/>
</dbReference>
<dbReference type="Pfam" id="PF13727">
    <property type="entry name" value="CoA_binding_3"/>
    <property type="match status" value="1"/>
</dbReference>
<evidence type="ECO:0000256" key="3">
    <source>
        <dbReference type="ARBA" id="ARBA00022679"/>
    </source>
</evidence>
<evidence type="ECO:0000313" key="10">
    <source>
        <dbReference type="Proteomes" id="UP001501057"/>
    </source>
</evidence>
<keyword evidence="6 7" id="KW-0472">Membrane</keyword>
<feature type="transmembrane region" description="Helical" evidence="7">
    <location>
        <begin position="121"/>
        <end position="139"/>
    </location>
</feature>
<evidence type="ECO:0000256" key="1">
    <source>
        <dbReference type="ARBA" id="ARBA00004141"/>
    </source>
</evidence>
<keyword evidence="4 7" id="KW-0812">Transmembrane</keyword>
<dbReference type="NCBIfam" id="TIGR03025">
    <property type="entry name" value="EPS_sugtrans"/>
    <property type="match status" value="1"/>
</dbReference>
<gene>
    <name evidence="9" type="ORF">GCM10009710_26350</name>
</gene>
<dbReference type="Pfam" id="PF02397">
    <property type="entry name" value="Bac_transf"/>
    <property type="match status" value="1"/>
</dbReference>
<comment type="caution">
    <text evidence="9">The sequence shown here is derived from an EMBL/GenBank/DDBJ whole genome shotgun (WGS) entry which is preliminary data.</text>
</comment>
<feature type="transmembrane region" description="Helical" evidence="7">
    <location>
        <begin position="47"/>
        <end position="70"/>
    </location>
</feature>
<accession>A0ABP4W1I5</accession>
<dbReference type="PANTHER" id="PTHR30576">
    <property type="entry name" value="COLANIC BIOSYNTHESIS UDP-GLUCOSE LIPID CARRIER TRANSFERASE"/>
    <property type="match status" value="1"/>
</dbReference>
<feature type="transmembrane region" description="Helical" evidence="7">
    <location>
        <begin position="326"/>
        <end position="346"/>
    </location>
</feature>
<dbReference type="RefSeq" id="WP_344202413.1">
    <property type="nucleotide sequence ID" value="NZ_BAAAME010000004.1"/>
</dbReference>
<feature type="transmembrane region" description="Helical" evidence="7">
    <location>
        <begin position="82"/>
        <end position="100"/>
    </location>
</feature>
<evidence type="ECO:0000256" key="7">
    <source>
        <dbReference type="SAM" id="Phobius"/>
    </source>
</evidence>
<protein>
    <submittedName>
        <fullName evidence="9">Sugar transferase</fullName>
    </submittedName>
</protein>
<organism evidence="9 10">
    <name type="scientific">Aeromicrobium alkaliterrae</name>
    <dbReference type="NCBI Taxonomy" id="302168"/>
    <lineage>
        <taxon>Bacteria</taxon>
        <taxon>Bacillati</taxon>
        <taxon>Actinomycetota</taxon>
        <taxon>Actinomycetes</taxon>
        <taxon>Propionibacteriales</taxon>
        <taxon>Nocardioidaceae</taxon>
        <taxon>Aeromicrobium</taxon>
    </lineage>
</organism>
<name>A0ABP4W1I5_9ACTN</name>